<sequence length="79" mass="8828">MKKSIHQVAADVLKASGKPMTAAEIYAVIAEKELYEFKAKNAESVLRSQMRRHTRNITVANQAKECVFTLTDDGRFSLA</sequence>
<dbReference type="Pfam" id="PF05066">
    <property type="entry name" value="HARE-HTH"/>
    <property type="match status" value="1"/>
</dbReference>
<organism evidence="3 4">
    <name type="scientific">Stieleria varia</name>
    <dbReference type="NCBI Taxonomy" id="2528005"/>
    <lineage>
        <taxon>Bacteria</taxon>
        <taxon>Pseudomonadati</taxon>
        <taxon>Planctomycetota</taxon>
        <taxon>Planctomycetia</taxon>
        <taxon>Pirellulales</taxon>
        <taxon>Pirellulaceae</taxon>
        <taxon>Stieleria</taxon>
    </lineage>
</organism>
<protein>
    <recommendedName>
        <fullName evidence="2">HTH HARE-type domain-containing protein</fullName>
    </recommendedName>
</protein>
<dbReference type="AlphaFoldDB" id="A0A5C6ATI7"/>
<keyword evidence="1" id="KW-0804">Transcription</keyword>
<gene>
    <name evidence="3" type="ORF">Pla52n_37800</name>
</gene>
<evidence type="ECO:0000256" key="1">
    <source>
        <dbReference type="ARBA" id="ARBA00023163"/>
    </source>
</evidence>
<dbReference type="InterPro" id="IPR007759">
    <property type="entry name" value="Asxl_HARE-HTH"/>
</dbReference>
<evidence type="ECO:0000259" key="2">
    <source>
        <dbReference type="PROSITE" id="PS51913"/>
    </source>
</evidence>
<dbReference type="GO" id="GO:0006355">
    <property type="term" value="P:regulation of DNA-templated transcription"/>
    <property type="evidence" value="ECO:0007669"/>
    <property type="project" value="InterPro"/>
</dbReference>
<reference evidence="3 4" key="1">
    <citation type="submission" date="2019-02" db="EMBL/GenBank/DDBJ databases">
        <title>Deep-cultivation of Planctomycetes and their phenomic and genomic characterization uncovers novel biology.</title>
        <authorList>
            <person name="Wiegand S."/>
            <person name="Jogler M."/>
            <person name="Boedeker C."/>
            <person name="Pinto D."/>
            <person name="Vollmers J."/>
            <person name="Rivas-Marin E."/>
            <person name="Kohn T."/>
            <person name="Peeters S.H."/>
            <person name="Heuer A."/>
            <person name="Rast P."/>
            <person name="Oberbeckmann S."/>
            <person name="Bunk B."/>
            <person name="Jeske O."/>
            <person name="Meyerdierks A."/>
            <person name="Storesund J.E."/>
            <person name="Kallscheuer N."/>
            <person name="Luecker S."/>
            <person name="Lage O.M."/>
            <person name="Pohl T."/>
            <person name="Merkel B.J."/>
            <person name="Hornburger P."/>
            <person name="Mueller R.-W."/>
            <person name="Bruemmer F."/>
            <person name="Labrenz M."/>
            <person name="Spormann A.M."/>
            <person name="Op Den Camp H."/>
            <person name="Overmann J."/>
            <person name="Amann R."/>
            <person name="Jetten M.S.M."/>
            <person name="Mascher T."/>
            <person name="Medema M.H."/>
            <person name="Devos D.P."/>
            <person name="Kaster A.-K."/>
            <person name="Ovreas L."/>
            <person name="Rohde M."/>
            <person name="Galperin M.Y."/>
            <person name="Jogler C."/>
        </authorList>
    </citation>
    <scope>NUCLEOTIDE SEQUENCE [LARGE SCALE GENOMIC DNA]</scope>
    <source>
        <strain evidence="3 4">Pla52n</strain>
    </source>
</reference>
<name>A0A5C6ATI7_9BACT</name>
<dbReference type="EMBL" id="SJPN01000004">
    <property type="protein sequence ID" value="TWU02721.1"/>
    <property type="molecule type" value="Genomic_DNA"/>
</dbReference>
<dbReference type="RefSeq" id="WP_146520997.1">
    <property type="nucleotide sequence ID" value="NZ_CP151726.1"/>
</dbReference>
<evidence type="ECO:0000313" key="4">
    <source>
        <dbReference type="Proteomes" id="UP000320176"/>
    </source>
</evidence>
<keyword evidence="4" id="KW-1185">Reference proteome</keyword>
<proteinExistence type="predicted"/>
<comment type="caution">
    <text evidence="3">The sequence shown here is derived from an EMBL/GenBank/DDBJ whole genome shotgun (WGS) entry which is preliminary data.</text>
</comment>
<dbReference type="OrthoDB" id="9803736at2"/>
<accession>A0A5C6ATI7</accession>
<dbReference type="Proteomes" id="UP000320176">
    <property type="component" value="Unassembled WGS sequence"/>
</dbReference>
<evidence type="ECO:0000313" key="3">
    <source>
        <dbReference type="EMBL" id="TWU02721.1"/>
    </source>
</evidence>
<feature type="domain" description="HTH HARE-type" evidence="2">
    <location>
        <begin position="3"/>
        <end position="79"/>
    </location>
</feature>
<dbReference type="PROSITE" id="PS51913">
    <property type="entry name" value="HTH_HARE"/>
    <property type="match status" value="1"/>
</dbReference>